<dbReference type="SUPFAM" id="SSF51735">
    <property type="entry name" value="NAD(P)-binding Rossmann-fold domains"/>
    <property type="match status" value="1"/>
</dbReference>
<name>A9G1V3_SORC5</name>
<dbReference type="GO" id="GO:0016491">
    <property type="term" value="F:oxidoreductase activity"/>
    <property type="evidence" value="ECO:0007669"/>
    <property type="project" value="UniProtKB-KW"/>
</dbReference>
<proteinExistence type="inferred from homology"/>
<dbReference type="PANTHER" id="PTHR43708:SF5">
    <property type="entry name" value="CONSERVED EXPRESSED OXIDOREDUCTASE (EUROFUNG)-RELATED"/>
    <property type="match status" value="1"/>
</dbReference>
<dbReference type="PANTHER" id="PTHR43708">
    <property type="entry name" value="CONSERVED EXPRESSED OXIDOREDUCTASE (EUROFUNG)"/>
    <property type="match status" value="1"/>
</dbReference>
<evidence type="ECO:0000256" key="1">
    <source>
        <dbReference type="ARBA" id="ARBA00010928"/>
    </source>
</evidence>
<dbReference type="KEGG" id="scl:sce2390"/>
<evidence type="ECO:0000259" key="4">
    <source>
        <dbReference type="Pfam" id="PF02894"/>
    </source>
</evidence>
<sequence>MRKIGVGIIGFGTIGERIARLLAQRPDFQVVAAWDPSAEAIQRIEAFDRACRRRTAAEVVAAPVELIYIASPPATHLEHLRLAAGAGKAILCEKPLAVDVEAAAATVDRLERAGVRAAVNFGFAVSPPVQALGDALRAGRIGEVRQARIDASFRAWPRPWQPAGGWLAGRQEGGFVREVLSHFVFLAQRLLGALRVERSRVDFPADGVGSETAIQARLTAGAIPIEVSACVGGEEDDFNAFTLIGERGAGRTHHWYSAEIQDGASWVDLCPGTPEQALARNRTALLDHLAAMMRGGSHTLASLREALSVQSCIERLLAGGSTGL</sequence>
<comment type="similarity">
    <text evidence="1">Belongs to the Gfo/Idh/MocA family.</text>
</comment>
<reference evidence="5 6" key="1">
    <citation type="journal article" date="2007" name="Nat. Biotechnol.">
        <title>Complete genome sequence of the myxobacterium Sorangium cellulosum.</title>
        <authorList>
            <person name="Schneiker S."/>
            <person name="Perlova O."/>
            <person name="Kaiser O."/>
            <person name="Gerth K."/>
            <person name="Alici A."/>
            <person name="Altmeyer M.O."/>
            <person name="Bartels D."/>
            <person name="Bekel T."/>
            <person name="Beyer S."/>
            <person name="Bode E."/>
            <person name="Bode H.B."/>
            <person name="Bolten C.J."/>
            <person name="Choudhuri J.V."/>
            <person name="Doss S."/>
            <person name="Elnakady Y.A."/>
            <person name="Frank B."/>
            <person name="Gaigalat L."/>
            <person name="Goesmann A."/>
            <person name="Groeger C."/>
            <person name="Gross F."/>
            <person name="Jelsbak L."/>
            <person name="Jelsbak L."/>
            <person name="Kalinowski J."/>
            <person name="Kegler C."/>
            <person name="Knauber T."/>
            <person name="Konietzny S."/>
            <person name="Kopp M."/>
            <person name="Krause L."/>
            <person name="Krug D."/>
            <person name="Linke B."/>
            <person name="Mahmud T."/>
            <person name="Martinez-Arias R."/>
            <person name="McHardy A.C."/>
            <person name="Merai M."/>
            <person name="Meyer F."/>
            <person name="Mormann S."/>
            <person name="Munoz-Dorado J."/>
            <person name="Perez J."/>
            <person name="Pradella S."/>
            <person name="Rachid S."/>
            <person name="Raddatz G."/>
            <person name="Rosenau F."/>
            <person name="Rueckert C."/>
            <person name="Sasse F."/>
            <person name="Scharfe M."/>
            <person name="Schuster S.C."/>
            <person name="Suen G."/>
            <person name="Treuner-Lange A."/>
            <person name="Velicer G.J."/>
            <person name="Vorholter F.-J."/>
            <person name="Weissman K.J."/>
            <person name="Welch R.D."/>
            <person name="Wenzel S.C."/>
            <person name="Whitworth D.E."/>
            <person name="Wilhelm S."/>
            <person name="Wittmann C."/>
            <person name="Bloecker H."/>
            <person name="Puehler A."/>
            <person name="Mueller R."/>
        </authorList>
    </citation>
    <scope>NUCLEOTIDE SEQUENCE [LARGE SCALE GENOMIC DNA]</scope>
    <source>
        <strain evidence="6">So ce56</strain>
    </source>
</reference>
<dbReference type="RefSeq" id="WP_012235022.1">
    <property type="nucleotide sequence ID" value="NC_010162.1"/>
</dbReference>
<dbReference type="SUPFAM" id="SSF55347">
    <property type="entry name" value="Glyceraldehyde-3-phosphate dehydrogenase-like, C-terminal domain"/>
    <property type="match status" value="1"/>
</dbReference>
<dbReference type="Pfam" id="PF02894">
    <property type="entry name" value="GFO_IDH_MocA_C"/>
    <property type="match status" value="1"/>
</dbReference>
<feature type="domain" description="Gfo/Idh/MocA-like oxidoreductase N-terminal" evidence="3">
    <location>
        <begin position="4"/>
        <end position="121"/>
    </location>
</feature>
<feature type="domain" description="Gfo/Idh/MocA-like oxidoreductase C-terminal" evidence="4">
    <location>
        <begin position="135"/>
        <end position="315"/>
    </location>
</feature>
<keyword evidence="2" id="KW-0560">Oxidoreductase</keyword>
<dbReference type="AlphaFoldDB" id="A9G1V3"/>
<organism evidence="5 6">
    <name type="scientific">Sorangium cellulosum (strain So ce56)</name>
    <name type="common">Polyangium cellulosum (strain So ce56)</name>
    <dbReference type="NCBI Taxonomy" id="448385"/>
    <lineage>
        <taxon>Bacteria</taxon>
        <taxon>Pseudomonadati</taxon>
        <taxon>Myxococcota</taxon>
        <taxon>Polyangia</taxon>
        <taxon>Polyangiales</taxon>
        <taxon>Polyangiaceae</taxon>
        <taxon>Sorangium</taxon>
    </lineage>
</organism>
<dbReference type="Gene3D" id="3.40.50.720">
    <property type="entry name" value="NAD(P)-binding Rossmann-like Domain"/>
    <property type="match status" value="1"/>
</dbReference>
<evidence type="ECO:0000313" key="6">
    <source>
        <dbReference type="Proteomes" id="UP000002139"/>
    </source>
</evidence>
<gene>
    <name evidence="5" type="ordered locus">sce2390</name>
</gene>
<evidence type="ECO:0000259" key="3">
    <source>
        <dbReference type="Pfam" id="PF01408"/>
    </source>
</evidence>
<dbReference type="STRING" id="448385.sce2390"/>
<dbReference type="InterPro" id="IPR051317">
    <property type="entry name" value="Gfo/Idh/MocA_oxidoreduct"/>
</dbReference>
<dbReference type="OrthoDB" id="9793050at2"/>
<dbReference type="GO" id="GO:0000166">
    <property type="term" value="F:nucleotide binding"/>
    <property type="evidence" value="ECO:0007669"/>
    <property type="project" value="InterPro"/>
</dbReference>
<dbReference type="InterPro" id="IPR036291">
    <property type="entry name" value="NAD(P)-bd_dom_sf"/>
</dbReference>
<evidence type="ECO:0000313" key="5">
    <source>
        <dbReference type="EMBL" id="CAN92549.1"/>
    </source>
</evidence>
<dbReference type="BioCyc" id="SCEL448385:SCE_RS12250-MONOMER"/>
<dbReference type="InterPro" id="IPR004104">
    <property type="entry name" value="Gfo/Idh/MocA-like_OxRdtase_C"/>
</dbReference>
<dbReference type="InterPro" id="IPR000683">
    <property type="entry name" value="Gfo/Idh/MocA-like_OxRdtase_N"/>
</dbReference>
<protein>
    <submittedName>
        <fullName evidence="5">Dehydrogenases</fullName>
    </submittedName>
</protein>
<dbReference type="Gene3D" id="3.30.360.10">
    <property type="entry name" value="Dihydrodipicolinate Reductase, domain 2"/>
    <property type="match status" value="1"/>
</dbReference>
<evidence type="ECO:0000256" key="2">
    <source>
        <dbReference type="ARBA" id="ARBA00023002"/>
    </source>
</evidence>
<dbReference type="Proteomes" id="UP000002139">
    <property type="component" value="Chromosome"/>
</dbReference>
<accession>A9G1V3</accession>
<dbReference type="HOGENOM" id="CLU_023194_1_4_7"/>
<dbReference type="eggNOG" id="COG0673">
    <property type="taxonomic scope" value="Bacteria"/>
</dbReference>
<dbReference type="Pfam" id="PF01408">
    <property type="entry name" value="GFO_IDH_MocA"/>
    <property type="match status" value="1"/>
</dbReference>
<dbReference type="EMBL" id="AM746676">
    <property type="protein sequence ID" value="CAN92549.1"/>
    <property type="molecule type" value="Genomic_DNA"/>
</dbReference>
<keyword evidence="6" id="KW-1185">Reference proteome</keyword>